<keyword evidence="11" id="KW-0472">Membrane</keyword>
<dbReference type="GO" id="GO:0005524">
    <property type="term" value="F:ATP binding"/>
    <property type="evidence" value="ECO:0007669"/>
    <property type="project" value="UniProtKB-KW"/>
</dbReference>
<feature type="signal peptide" evidence="12">
    <location>
        <begin position="1"/>
        <end position="18"/>
    </location>
</feature>
<comment type="catalytic activity">
    <reaction evidence="1">
        <text>ATP + protein L-histidine = ADP + protein N-phospho-L-histidine.</text>
        <dbReference type="EC" id="2.7.13.3"/>
    </reaction>
</comment>
<evidence type="ECO:0000256" key="10">
    <source>
        <dbReference type="SAM" id="Coils"/>
    </source>
</evidence>
<dbReference type="Gene3D" id="1.20.5.1930">
    <property type="match status" value="1"/>
</dbReference>
<dbReference type="Pfam" id="PF13181">
    <property type="entry name" value="TPR_8"/>
    <property type="match status" value="2"/>
</dbReference>
<evidence type="ECO:0000256" key="5">
    <source>
        <dbReference type="ARBA" id="ARBA00022741"/>
    </source>
</evidence>
<evidence type="ECO:0000256" key="6">
    <source>
        <dbReference type="ARBA" id="ARBA00022777"/>
    </source>
</evidence>
<evidence type="ECO:0000313" key="15">
    <source>
        <dbReference type="Proteomes" id="UP001241110"/>
    </source>
</evidence>
<evidence type="ECO:0000256" key="2">
    <source>
        <dbReference type="ARBA" id="ARBA00012438"/>
    </source>
</evidence>
<evidence type="ECO:0000256" key="11">
    <source>
        <dbReference type="SAM" id="Phobius"/>
    </source>
</evidence>
<dbReference type="Proteomes" id="UP001241110">
    <property type="component" value="Unassembled WGS sequence"/>
</dbReference>
<name>A0AAE3U6R6_9BACT</name>
<dbReference type="SUPFAM" id="SSF48452">
    <property type="entry name" value="TPR-like"/>
    <property type="match status" value="2"/>
</dbReference>
<keyword evidence="7" id="KW-0067">ATP-binding</keyword>
<proteinExistence type="predicted"/>
<evidence type="ECO:0000256" key="9">
    <source>
        <dbReference type="PROSITE-ProRule" id="PRU00339"/>
    </source>
</evidence>
<dbReference type="InterPro" id="IPR005467">
    <property type="entry name" value="His_kinase_dom"/>
</dbReference>
<comment type="caution">
    <text evidence="14">The sequence shown here is derived from an EMBL/GenBank/DDBJ whole genome shotgun (WGS) entry which is preliminary data.</text>
</comment>
<keyword evidence="11" id="KW-0812">Transmembrane</keyword>
<organism evidence="14 15">
    <name type="scientific">Xanthocytophaga flava</name>
    <dbReference type="NCBI Taxonomy" id="3048013"/>
    <lineage>
        <taxon>Bacteria</taxon>
        <taxon>Pseudomonadati</taxon>
        <taxon>Bacteroidota</taxon>
        <taxon>Cytophagia</taxon>
        <taxon>Cytophagales</taxon>
        <taxon>Rhodocytophagaceae</taxon>
        <taxon>Xanthocytophaga</taxon>
    </lineage>
</organism>
<sequence>MRYLLLLCIFSIAYPTQAQLTRHVPKSLDSLEWFLHTQPRDSLYIVSIKNCGFQYMIRGEYNRADSLINILYKLKQEQPAKNALITYCILFLKGTLAYHKSDKAATLAYYLKAEKVIEQNPTKFDPTFKIAAPGNVAAAYRRLDKLDMSMKYSLKAIKLQEKYHQESASEYQSIGNILSSYRQYDRALPYYQHALQIGQRDKDVKSMAITENLMGNLYDNINQADTAIIYYRRGLLHAEQCDYALLQTDLLVNLGRMLINNKNYTQAEIYLKRGEKLSRELEAPIALRINLHNQAEMYREMQKFDLAEKYYLEGLAMAQKSNDFDELYKSNQALAELYSNMGKFEKSVQFMEEAAKAKDSTFHLQLAETSQQLLAQYESEKRQQEIALLNEKNRSQSLELAVQRRNVFLLIAGLLLTGIAVIVGYRRYRLHKRLEMERIRNRIAADFHDELGANLSSIALYSDLLLNNHNAEKERTLPILTNISQQAHTSISSINDLIWTIKPDNDALGHTFVRMKEFAYPLLESRNIVFVFVADDTLVKAQLDMNIRKFLYLIFKEAINNIAKYAQATSVTVQLRESKGWIYMEISDDGIGFDQVKVKRGNGLNNMQTRAHELGGKLTIDSQVGQGTKITLSFKISA</sequence>
<feature type="repeat" description="TPR" evidence="9">
    <location>
        <begin position="168"/>
        <end position="201"/>
    </location>
</feature>
<accession>A0AAE3U6R6</accession>
<dbReference type="GO" id="GO:0046983">
    <property type="term" value="F:protein dimerization activity"/>
    <property type="evidence" value="ECO:0007669"/>
    <property type="project" value="InterPro"/>
</dbReference>
<dbReference type="Pfam" id="PF02518">
    <property type="entry name" value="HATPase_c"/>
    <property type="match status" value="1"/>
</dbReference>
<dbReference type="GO" id="GO:0000155">
    <property type="term" value="F:phosphorelay sensor kinase activity"/>
    <property type="evidence" value="ECO:0007669"/>
    <property type="project" value="InterPro"/>
</dbReference>
<dbReference type="InterPro" id="IPR036890">
    <property type="entry name" value="HATPase_C_sf"/>
</dbReference>
<dbReference type="Pfam" id="PF13176">
    <property type="entry name" value="TPR_7"/>
    <property type="match status" value="1"/>
</dbReference>
<keyword evidence="9" id="KW-0802">TPR repeat</keyword>
<feature type="domain" description="Histidine kinase" evidence="13">
    <location>
        <begin position="446"/>
        <end position="638"/>
    </location>
</feature>
<feature type="chain" id="PRO_5041975100" description="histidine kinase" evidence="12">
    <location>
        <begin position="19"/>
        <end position="638"/>
    </location>
</feature>
<dbReference type="SMART" id="SM00387">
    <property type="entry name" value="HATPase_c"/>
    <property type="match status" value="1"/>
</dbReference>
<dbReference type="PROSITE" id="PS50005">
    <property type="entry name" value="TPR"/>
    <property type="match status" value="1"/>
</dbReference>
<dbReference type="CDD" id="cd16917">
    <property type="entry name" value="HATPase_UhpB-NarQ-NarX-like"/>
    <property type="match status" value="1"/>
</dbReference>
<protein>
    <recommendedName>
        <fullName evidence="2">histidine kinase</fullName>
        <ecNumber evidence="2">2.7.13.3</ecNumber>
    </recommendedName>
</protein>
<dbReference type="Gene3D" id="1.25.40.10">
    <property type="entry name" value="Tetratricopeptide repeat domain"/>
    <property type="match status" value="2"/>
</dbReference>
<dbReference type="InterPro" id="IPR050482">
    <property type="entry name" value="Sensor_HK_TwoCompSys"/>
</dbReference>
<dbReference type="AlphaFoldDB" id="A0AAE3U6R6"/>
<keyword evidence="5" id="KW-0547">Nucleotide-binding</keyword>
<dbReference type="GO" id="GO:0016020">
    <property type="term" value="C:membrane"/>
    <property type="evidence" value="ECO:0007669"/>
    <property type="project" value="InterPro"/>
</dbReference>
<evidence type="ECO:0000256" key="8">
    <source>
        <dbReference type="ARBA" id="ARBA00023012"/>
    </source>
</evidence>
<reference evidence="14" key="1">
    <citation type="submission" date="2023-05" db="EMBL/GenBank/DDBJ databases">
        <authorList>
            <person name="Zhang X."/>
        </authorList>
    </citation>
    <scope>NUCLEOTIDE SEQUENCE</scope>
    <source>
        <strain evidence="14">YF14B1</strain>
    </source>
</reference>
<evidence type="ECO:0000256" key="3">
    <source>
        <dbReference type="ARBA" id="ARBA00022553"/>
    </source>
</evidence>
<evidence type="ECO:0000259" key="13">
    <source>
        <dbReference type="PROSITE" id="PS50109"/>
    </source>
</evidence>
<evidence type="ECO:0000256" key="7">
    <source>
        <dbReference type="ARBA" id="ARBA00022840"/>
    </source>
</evidence>
<dbReference type="InterPro" id="IPR011990">
    <property type="entry name" value="TPR-like_helical_dom_sf"/>
</dbReference>
<dbReference type="EC" id="2.7.13.3" evidence="2"/>
<dbReference type="Pfam" id="PF07730">
    <property type="entry name" value="HisKA_3"/>
    <property type="match status" value="1"/>
</dbReference>
<keyword evidence="12" id="KW-0732">Signal</keyword>
<dbReference type="InterPro" id="IPR011712">
    <property type="entry name" value="Sig_transdc_His_kin_sub3_dim/P"/>
</dbReference>
<keyword evidence="6 14" id="KW-0418">Kinase</keyword>
<dbReference type="Gene3D" id="3.30.565.10">
    <property type="entry name" value="Histidine kinase-like ATPase, C-terminal domain"/>
    <property type="match status" value="1"/>
</dbReference>
<dbReference type="InterPro" id="IPR003594">
    <property type="entry name" value="HATPase_dom"/>
</dbReference>
<dbReference type="PANTHER" id="PTHR24421:SF10">
    <property type="entry name" value="NITRATE_NITRITE SENSOR PROTEIN NARQ"/>
    <property type="match status" value="1"/>
</dbReference>
<dbReference type="PROSITE" id="PS50109">
    <property type="entry name" value="HIS_KIN"/>
    <property type="match status" value="1"/>
</dbReference>
<keyword evidence="8" id="KW-0902">Two-component regulatory system</keyword>
<evidence type="ECO:0000256" key="12">
    <source>
        <dbReference type="SAM" id="SignalP"/>
    </source>
</evidence>
<keyword evidence="10" id="KW-0175">Coiled coil</keyword>
<gene>
    <name evidence="14" type="ORF">QNI16_10215</name>
</gene>
<feature type="transmembrane region" description="Helical" evidence="11">
    <location>
        <begin position="407"/>
        <end position="428"/>
    </location>
</feature>
<evidence type="ECO:0000256" key="1">
    <source>
        <dbReference type="ARBA" id="ARBA00000085"/>
    </source>
</evidence>
<evidence type="ECO:0000256" key="4">
    <source>
        <dbReference type="ARBA" id="ARBA00022679"/>
    </source>
</evidence>
<keyword evidence="11" id="KW-1133">Transmembrane helix</keyword>
<dbReference type="RefSeq" id="WP_313977888.1">
    <property type="nucleotide sequence ID" value="NZ_JASJOS010000004.1"/>
</dbReference>
<dbReference type="InterPro" id="IPR019734">
    <property type="entry name" value="TPR_rpt"/>
</dbReference>
<keyword evidence="3" id="KW-0597">Phosphoprotein</keyword>
<dbReference type="EMBL" id="JASJOS010000004">
    <property type="protein sequence ID" value="MDJ1480857.1"/>
    <property type="molecule type" value="Genomic_DNA"/>
</dbReference>
<keyword evidence="4" id="KW-0808">Transferase</keyword>
<dbReference type="SUPFAM" id="SSF55874">
    <property type="entry name" value="ATPase domain of HSP90 chaperone/DNA topoisomerase II/histidine kinase"/>
    <property type="match status" value="1"/>
</dbReference>
<evidence type="ECO:0000313" key="14">
    <source>
        <dbReference type="EMBL" id="MDJ1480857.1"/>
    </source>
</evidence>
<dbReference type="PANTHER" id="PTHR24421">
    <property type="entry name" value="NITRATE/NITRITE SENSOR PROTEIN NARX-RELATED"/>
    <property type="match status" value="1"/>
</dbReference>
<feature type="coiled-coil region" evidence="10">
    <location>
        <begin position="367"/>
        <end position="394"/>
    </location>
</feature>
<dbReference type="SMART" id="SM00028">
    <property type="entry name" value="TPR"/>
    <property type="match status" value="7"/>
</dbReference>